<name>A0AA92T3E3_9BACT</name>
<dbReference type="EMBL" id="QSUC01000019">
    <property type="protein sequence ID" value="RGN08910.1"/>
    <property type="molecule type" value="Genomic_DNA"/>
</dbReference>
<comment type="caution">
    <text evidence="1">The sequence shown here is derived from an EMBL/GenBank/DDBJ whole genome shotgun (WGS) entry which is preliminary data.</text>
</comment>
<gene>
    <name evidence="1" type="ORF">DXB80_08470</name>
</gene>
<proteinExistence type="predicted"/>
<organism evidence="1 2">
    <name type="scientific">Segatella copri</name>
    <dbReference type="NCBI Taxonomy" id="165179"/>
    <lineage>
        <taxon>Bacteria</taxon>
        <taxon>Pseudomonadati</taxon>
        <taxon>Bacteroidota</taxon>
        <taxon>Bacteroidia</taxon>
        <taxon>Bacteroidales</taxon>
        <taxon>Prevotellaceae</taxon>
        <taxon>Segatella</taxon>
    </lineage>
</organism>
<dbReference type="AlphaFoldDB" id="A0AA92T3E3"/>
<accession>A0AA92T3E3</accession>
<reference evidence="1 2" key="1">
    <citation type="submission" date="2018-08" db="EMBL/GenBank/DDBJ databases">
        <title>A genome reference for cultivated species of the human gut microbiota.</title>
        <authorList>
            <person name="Zou Y."/>
            <person name="Xue W."/>
            <person name="Luo G."/>
        </authorList>
    </citation>
    <scope>NUCLEOTIDE SEQUENCE [LARGE SCALE GENOMIC DNA]</scope>
    <source>
        <strain evidence="1 2">OM06-11</strain>
    </source>
</reference>
<evidence type="ECO:0000313" key="2">
    <source>
        <dbReference type="Proteomes" id="UP000261245"/>
    </source>
</evidence>
<evidence type="ECO:0000313" key="1">
    <source>
        <dbReference type="EMBL" id="RGN08910.1"/>
    </source>
</evidence>
<sequence>MRTAEADNMMVCTIGFMTLNLIYLAKKMQTSAMKACFQIAECSFSYAKIQKIKQLACFYPKTIVLFTKNKIIEQGL</sequence>
<dbReference type="Proteomes" id="UP000261245">
    <property type="component" value="Unassembled WGS sequence"/>
</dbReference>
<protein>
    <submittedName>
        <fullName evidence="1">Uncharacterized protein</fullName>
    </submittedName>
</protein>